<dbReference type="InterPro" id="IPR038724">
    <property type="entry name" value="RepA"/>
</dbReference>
<dbReference type="Pfam" id="PF13481">
    <property type="entry name" value="AAA_25"/>
    <property type="match status" value="1"/>
</dbReference>
<keyword evidence="2" id="KW-1185">Reference proteome</keyword>
<evidence type="ECO:0000313" key="1">
    <source>
        <dbReference type="EMBL" id="QTP55427.1"/>
    </source>
</evidence>
<dbReference type="Gene3D" id="3.40.50.300">
    <property type="entry name" value="P-loop containing nucleotide triphosphate hydrolases"/>
    <property type="match status" value="1"/>
</dbReference>
<protein>
    <submittedName>
        <fullName evidence="1">AAA family ATPase</fullName>
    </submittedName>
</protein>
<dbReference type="CDD" id="cd01125">
    <property type="entry name" value="RepA_RSF1010_like"/>
    <property type="match status" value="1"/>
</dbReference>
<name>A0ABX7W6V3_9GAMM</name>
<dbReference type="SUPFAM" id="SSF52540">
    <property type="entry name" value="P-loop containing nucleoside triphosphate hydrolases"/>
    <property type="match status" value="1"/>
</dbReference>
<reference evidence="1 2" key="1">
    <citation type="journal article" date="2021" name="Front. Microbiol.">
        <title>Aerobic Denitrification and Heterotrophic Sulfur Oxidation in the Genus Halomonas Revealed by Six Novel Species Characterizations and Genome-Based Analysis.</title>
        <authorList>
            <person name="Wang L."/>
            <person name="Shao Z."/>
        </authorList>
    </citation>
    <scope>NUCLEOTIDE SEQUENCE [LARGE SCALE GENOMIC DNA]</scope>
    <source>
        <strain evidence="1 2">MCCC 1A11059</strain>
    </source>
</reference>
<evidence type="ECO:0000313" key="2">
    <source>
        <dbReference type="Proteomes" id="UP000671868"/>
    </source>
</evidence>
<dbReference type="RefSeq" id="WP_209537579.1">
    <property type="nucleotide sequence ID" value="NZ_CP053381.1"/>
</dbReference>
<dbReference type="EMBL" id="CP053381">
    <property type="protein sequence ID" value="QTP55427.1"/>
    <property type="molecule type" value="Genomic_DNA"/>
</dbReference>
<dbReference type="Proteomes" id="UP000671868">
    <property type="component" value="Chromosome"/>
</dbReference>
<proteinExistence type="predicted"/>
<gene>
    <name evidence="1" type="ORF">HNO51_12490</name>
</gene>
<sequence length="357" mass="39230">MSLAKKHLDTAINDEPERHPGYTMVWDMVRNVRPPQWLIKGHLEADSLALIYGPPKCGKSFLAIDWACCIASGLEWKGHRTKTGTVFYIAGEGHAGLSRRFLAWMQTNSVEASQLRIGVTPTAIPLMNLEAAMMVGNTIARMAEEHGAPSLIVVDTLARNFGGNENATEDMNRFVQHVDQIRRPWNATALVVHHTGKDEASGPRGSIALRGAIDSSFSITRDAAGAIVMEAIDMKDAAPPPNLAFSLKVAELPEIREEDGSPSTSCYLDLLAGYEPIRKSNSSAGKGKNQTRLLEALRTLYREAEARLEGTGREPRIDIEALKEASGLTDRRRFSEARQALEKQGAIRVDHPHVYLT</sequence>
<dbReference type="InterPro" id="IPR027417">
    <property type="entry name" value="P-loop_NTPase"/>
</dbReference>
<accession>A0ABX7W6V3</accession>
<organism evidence="1 2">
    <name type="scientific">Billgrantia sulfidoxydans</name>
    <dbReference type="NCBI Taxonomy" id="2733484"/>
    <lineage>
        <taxon>Bacteria</taxon>
        <taxon>Pseudomonadati</taxon>
        <taxon>Pseudomonadota</taxon>
        <taxon>Gammaproteobacteria</taxon>
        <taxon>Oceanospirillales</taxon>
        <taxon>Halomonadaceae</taxon>
        <taxon>Billgrantia</taxon>
    </lineage>
</organism>